<dbReference type="STRING" id="1802525.A2975_03650"/>
<evidence type="ECO:0000256" key="6">
    <source>
        <dbReference type="ARBA" id="ARBA00022839"/>
    </source>
</evidence>
<dbReference type="SUPFAM" id="SSF56281">
    <property type="entry name" value="Metallo-hydrolase/oxidoreductase"/>
    <property type="match status" value="1"/>
</dbReference>
<dbReference type="Gene3D" id="3.40.50.10710">
    <property type="entry name" value="Metallo-hydrolase/oxidoreductase"/>
    <property type="match status" value="1"/>
</dbReference>
<dbReference type="Gene3D" id="3.10.20.580">
    <property type="match status" value="1"/>
</dbReference>
<evidence type="ECO:0000256" key="5">
    <source>
        <dbReference type="ARBA" id="ARBA00022833"/>
    </source>
</evidence>
<dbReference type="Pfam" id="PF07521">
    <property type="entry name" value="RMMBL"/>
    <property type="match status" value="1"/>
</dbReference>
<dbReference type="GO" id="GO:0003723">
    <property type="term" value="F:RNA binding"/>
    <property type="evidence" value="ECO:0007669"/>
    <property type="project" value="UniProtKB-KW"/>
</dbReference>
<dbReference type="Proteomes" id="UP000178429">
    <property type="component" value="Unassembled WGS sequence"/>
</dbReference>
<dbReference type="InterPro" id="IPR042173">
    <property type="entry name" value="RNase_J_2"/>
</dbReference>
<dbReference type="NCBIfam" id="TIGR00649">
    <property type="entry name" value="MG423"/>
    <property type="match status" value="1"/>
</dbReference>
<dbReference type="InterPro" id="IPR004613">
    <property type="entry name" value="RNase_J"/>
</dbReference>
<reference evidence="9 10" key="1">
    <citation type="journal article" date="2016" name="Nat. Commun.">
        <title>Thousands of microbial genomes shed light on interconnected biogeochemical processes in an aquifer system.</title>
        <authorList>
            <person name="Anantharaman K."/>
            <person name="Brown C.T."/>
            <person name="Hug L.A."/>
            <person name="Sharon I."/>
            <person name="Castelle C.J."/>
            <person name="Probst A.J."/>
            <person name="Thomas B.C."/>
            <person name="Singh A."/>
            <person name="Wilkins M.J."/>
            <person name="Karaoz U."/>
            <person name="Brodie E.L."/>
            <person name="Williams K.H."/>
            <person name="Hubbard S.S."/>
            <person name="Banfield J.F."/>
        </authorList>
    </citation>
    <scope>NUCLEOTIDE SEQUENCE [LARGE SCALE GENOMIC DNA]</scope>
</reference>
<dbReference type="InterPro" id="IPR001279">
    <property type="entry name" value="Metallo-B-lactamas"/>
</dbReference>
<evidence type="ECO:0000256" key="1">
    <source>
        <dbReference type="ARBA" id="ARBA00022490"/>
    </source>
</evidence>
<dbReference type="GO" id="GO:0046872">
    <property type="term" value="F:metal ion binding"/>
    <property type="evidence" value="ECO:0007669"/>
    <property type="project" value="UniProtKB-KW"/>
</dbReference>
<dbReference type="GO" id="GO:0004527">
    <property type="term" value="F:exonuclease activity"/>
    <property type="evidence" value="ECO:0007669"/>
    <property type="project" value="UniProtKB-KW"/>
</dbReference>
<evidence type="ECO:0000259" key="8">
    <source>
        <dbReference type="SMART" id="SM00849"/>
    </source>
</evidence>
<dbReference type="PANTHER" id="PTHR43694">
    <property type="entry name" value="RIBONUCLEASE J"/>
    <property type="match status" value="1"/>
</dbReference>
<keyword evidence="3" id="KW-0479">Metal-binding</keyword>
<evidence type="ECO:0000313" key="10">
    <source>
        <dbReference type="Proteomes" id="UP000178429"/>
    </source>
</evidence>
<keyword evidence="2" id="KW-0540">Nuclease</keyword>
<evidence type="ECO:0000256" key="3">
    <source>
        <dbReference type="ARBA" id="ARBA00022723"/>
    </source>
</evidence>
<proteinExistence type="predicted"/>
<dbReference type="Pfam" id="PF17770">
    <property type="entry name" value="RNase_J_C"/>
    <property type="match status" value="1"/>
</dbReference>
<keyword evidence="5" id="KW-0862">Zinc</keyword>
<evidence type="ECO:0000256" key="2">
    <source>
        <dbReference type="ARBA" id="ARBA00022722"/>
    </source>
</evidence>
<protein>
    <recommendedName>
        <fullName evidence="8">Metallo-beta-lactamase domain-containing protein</fullName>
    </recommendedName>
</protein>
<dbReference type="AlphaFoldDB" id="A0A1F8C1E0"/>
<dbReference type="InterPro" id="IPR036866">
    <property type="entry name" value="RibonucZ/Hydroxyglut_hydro"/>
</dbReference>
<organism evidence="9 10">
    <name type="scientific">Candidatus Woesebacteria bacterium RIFCSPLOWO2_01_FULL_44_14</name>
    <dbReference type="NCBI Taxonomy" id="1802525"/>
    <lineage>
        <taxon>Bacteria</taxon>
        <taxon>Candidatus Woeseibacteriota</taxon>
    </lineage>
</organism>
<dbReference type="InterPro" id="IPR011108">
    <property type="entry name" value="RMMBL"/>
</dbReference>
<dbReference type="EMBL" id="MGHL01000006">
    <property type="protein sequence ID" value="OGM70143.1"/>
    <property type="molecule type" value="Genomic_DNA"/>
</dbReference>
<comment type="caution">
    <text evidence="9">The sequence shown here is derived from an EMBL/GenBank/DDBJ whole genome shotgun (WGS) entry which is preliminary data.</text>
</comment>
<feature type="domain" description="Metallo-beta-lactamase" evidence="8">
    <location>
        <begin position="15"/>
        <end position="211"/>
    </location>
</feature>
<dbReference type="Gene3D" id="3.60.15.10">
    <property type="entry name" value="Ribonuclease Z/Hydroxyacylglutathione hydrolase-like"/>
    <property type="match status" value="1"/>
</dbReference>
<keyword evidence="6" id="KW-0269">Exonuclease</keyword>
<keyword evidence="7" id="KW-0694">RNA-binding</keyword>
<keyword evidence="1" id="KW-0963">Cytoplasm</keyword>
<sequence length="550" mass="61295">MSLKFIALSGTTAVTENLYVYETDKDMMIVDCGVGFPDSEMFGVDLVIPDFSYIRKNQHKLRGILISHGHEDHIGALPFLLKDVNVPVYSTKLVSAFIKDKLADSDIKDAKLYQFNPDSETVKIGEFLITPFRVPHSMPDAVGFAIDTPEGRVFHVAEYKFEQDPIDGFLFDEEKARKLATEKQVLSLASDCLGAYKEGFVESEKTVIPTIEGIMAKAKKAIFFTTISSSISRMQIAMDTAEKLGRKAVYVGRSVEKKALAAHELGFLKYKDDQALDLRSAKGVEPQRAMYIIAGSFGQPGSALYRLAHGEHKFLKIQENDTVIFSSDPAPPGSKEAVDYLVDRLIEANADVYFYDRTEGLHVSGHGRQEDIKKLVSIVKPKYFIPTGGTVRHMRGFRDLLAGQGVDKNRVFELKNGEVVEFSNGQAKRAGRVEAKEILVDGTGVGDVGRRVLADRAVLQKDGVVVVLIQVDRRKRNLVCNPDIISRGFVFQKESRGLIEGARKGLVQQISRLKTFDRSVIKDMTIAYLEKLFEKEIGRHPMILPVVVEI</sequence>
<keyword evidence="4" id="KW-0378">Hydrolase</keyword>
<dbReference type="InterPro" id="IPR055132">
    <property type="entry name" value="RNase_J_b_CASP"/>
</dbReference>
<dbReference type="CDD" id="cd07714">
    <property type="entry name" value="RNaseJ_MBL-fold"/>
    <property type="match status" value="1"/>
</dbReference>
<dbReference type="PANTHER" id="PTHR43694:SF1">
    <property type="entry name" value="RIBONUCLEASE J"/>
    <property type="match status" value="1"/>
</dbReference>
<dbReference type="Pfam" id="PF00753">
    <property type="entry name" value="Lactamase_B"/>
    <property type="match status" value="1"/>
</dbReference>
<evidence type="ECO:0000256" key="4">
    <source>
        <dbReference type="ARBA" id="ARBA00022801"/>
    </source>
</evidence>
<name>A0A1F8C1E0_9BACT</name>
<evidence type="ECO:0000256" key="7">
    <source>
        <dbReference type="ARBA" id="ARBA00022884"/>
    </source>
</evidence>
<dbReference type="SMART" id="SM00849">
    <property type="entry name" value="Lactamase_B"/>
    <property type="match status" value="1"/>
</dbReference>
<accession>A0A1F8C1E0</accession>
<gene>
    <name evidence="9" type="ORF">A2975_03650</name>
</gene>
<dbReference type="InterPro" id="IPR041636">
    <property type="entry name" value="RNase_J_C"/>
</dbReference>
<dbReference type="Pfam" id="PF22505">
    <property type="entry name" value="RNase_J_b_CASP"/>
    <property type="match status" value="1"/>
</dbReference>
<evidence type="ECO:0000313" key="9">
    <source>
        <dbReference type="EMBL" id="OGM70143.1"/>
    </source>
</evidence>